<dbReference type="AlphaFoldDB" id="A0A7J9C1I2"/>
<reference evidence="1 2" key="1">
    <citation type="journal article" date="2019" name="Genome Biol. Evol.">
        <title>Insights into the evolution of the New World diploid cottons (Gossypium, subgenus Houzingenia) based on genome sequencing.</title>
        <authorList>
            <person name="Grover C.E."/>
            <person name="Arick M.A. 2nd"/>
            <person name="Thrash A."/>
            <person name="Conover J.L."/>
            <person name="Sanders W.S."/>
            <person name="Peterson D.G."/>
            <person name="Frelichowski J.E."/>
            <person name="Scheffler J.A."/>
            <person name="Scheffler B.E."/>
            <person name="Wendel J.F."/>
        </authorList>
    </citation>
    <scope>NUCLEOTIDE SEQUENCE [LARGE SCALE GENOMIC DNA]</scope>
    <source>
        <strain evidence="1">5</strain>
        <tissue evidence="1">Leaf</tissue>
    </source>
</reference>
<name>A0A7J9C1I2_GOSGO</name>
<evidence type="ECO:0000313" key="1">
    <source>
        <dbReference type="EMBL" id="MBA0742286.1"/>
    </source>
</evidence>
<protein>
    <submittedName>
        <fullName evidence="1">Uncharacterized protein</fullName>
    </submittedName>
</protein>
<sequence length="58" mass="6363">MTGEPTTEALVNDSHNSNGPKVAKFLFEIGFGLFLRTLGGRRRSPPFGGPELSMRFHS</sequence>
<comment type="caution">
    <text evidence="1">The sequence shown here is derived from an EMBL/GenBank/DDBJ whole genome shotgun (WGS) entry which is preliminary data.</text>
</comment>
<keyword evidence="2" id="KW-1185">Reference proteome</keyword>
<accession>A0A7J9C1I2</accession>
<proteinExistence type="predicted"/>
<gene>
    <name evidence="1" type="ORF">Gogos_015355</name>
</gene>
<dbReference type="EMBL" id="JABEZY010000007">
    <property type="protein sequence ID" value="MBA0742286.1"/>
    <property type="molecule type" value="Genomic_DNA"/>
</dbReference>
<evidence type="ECO:0000313" key="2">
    <source>
        <dbReference type="Proteomes" id="UP000593579"/>
    </source>
</evidence>
<dbReference type="Proteomes" id="UP000593579">
    <property type="component" value="Unassembled WGS sequence"/>
</dbReference>
<organism evidence="1 2">
    <name type="scientific">Gossypium gossypioides</name>
    <name type="common">Mexican cotton</name>
    <name type="synonym">Selera gossypioides</name>
    <dbReference type="NCBI Taxonomy" id="34282"/>
    <lineage>
        <taxon>Eukaryota</taxon>
        <taxon>Viridiplantae</taxon>
        <taxon>Streptophyta</taxon>
        <taxon>Embryophyta</taxon>
        <taxon>Tracheophyta</taxon>
        <taxon>Spermatophyta</taxon>
        <taxon>Magnoliopsida</taxon>
        <taxon>eudicotyledons</taxon>
        <taxon>Gunneridae</taxon>
        <taxon>Pentapetalae</taxon>
        <taxon>rosids</taxon>
        <taxon>malvids</taxon>
        <taxon>Malvales</taxon>
        <taxon>Malvaceae</taxon>
        <taxon>Malvoideae</taxon>
        <taxon>Gossypium</taxon>
    </lineage>
</organism>